<comment type="caution">
    <text evidence="1">The sequence shown here is derived from an EMBL/GenBank/DDBJ whole genome shotgun (WGS) entry which is preliminary data.</text>
</comment>
<sequence length="74" mass="8808">MILPRSSLRPYTEGARFKEHLQRRAFYANCLVLKYDTVIYFSTLLRRRSHGYALYFGDIAHGSSMCRNVRWFVT</sequence>
<accession>A0A401GV97</accession>
<evidence type="ECO:0000313" key="1">
    <source>
        <dbReference type="EMBL" id="GBE86113.1"/>
    </source>
</evidence>
<name>A0A401GV97_9APHY</name>
<dbReference type="InParanoid" id="A0A401GV97"/>
<dbReference type="AlphaFoldDB" id="A0A401GV97"/>
<dbReference type="EMBL" id="BFAD01000008">
    <property type="protein sequence ID" value="GBE86113.1"/>
    <property type="molecule type" value="Genomic_DNA"/>
</dbReference>
<dbReference type="RefSeq" id="XP_027617026.1">
    <property type="nucleotide sequence ID" value="XM_027761225.1"/>
</dbReference>
<organism evidence="1 2">
    <name type="scientific">Sparassis crispa</name>
    <dbReference type="NCBI Taxonomy" id="139825"/>
    <lineage>
        <taxon>Eukaryota</taxon>
        <taxon>Fungi</taxon>
        <taxon>Dikarya</taxon>
        <taxon>Basidiomycota</taxon>
        <taxon>Agaricomycotina</taxon>
        <taxon>Agaricomycetes</taxon>
        <taxon>Polyporales</taxon>
        <taxon>Sparassidaceae</taxon>
        <taxon>Sparassis</taxon>
    </lineage>
</organism>
<protein>
    <submittedName>
        <fullName evidence="1">Uncharacterized protein</fullName>
    </submittedName>
</protein>
<evidence type="ECO:0000313" key="2">
    <source>
        <dbReference type="Proteomes" id="UP000287166"/>
    </source>
</evidence>
<keyword evidence="2" id="KW-1185">Reference proteome</keyword>
<reference evidence="1 2" key="1">
    <citation type="journal article" date="2018" name="Sci. Rep.">
        <title>Genome sequence of the cauliflower mushroom Sparassis crispa (Hanabiratake) and its association with beneficial usage.</title>
        <authorList>
            <person name="Kiyama R."/>
            <person name="Furutani Y."/>
            <person name="Kawaguchi K."/>
            <person name="Nakanishi T."/>
        </authorList>
    </citation>
    <scope>NUCLEOTIDE SEQUENCE [LARGE SCALE GENOMIC DNA]</scope>
</reference>
<gene>
    <name evidence="1" type="ORF">SCP_0806370</name>
</gene>
<dbReference type="Proteomes" id="UP000287166">
    <property type="component" value="Unassembled WGS sequence"/>
</dbReference>
<proteinExistence type="predicted"/>
<dbReference type="GeneID" id="38783030"/>